<keyword evidence="5" id="KW-0527">Neuropeptide</keyword>
<evidence type="ECO:0000256" key="1">
    <source>
        <dbReference type="ARBA" id="ARBA00004613"/>
    </source>
</evidence>
<dbReference type="GeneTree" id="ENSGT00390000015756"/>
<dbReference type="PANTHER" id="PTHR36476">
    <property type="entry name" value="OREXIGENIC NEUROPEPTIDE QRFP"/>
    <property type="match status" value="1"/>
</dbReference>
<organism evidence="7 8">
    <name type="scientific">Microcebus murinus</name>
    <name type="common">Gray mouse lemur</name>
    <name type="synonym">Lemur murinus</name>
    <dbReference type="NCBI Taxonomy" id="30608"/>
    <lineage>
        <taxon>Eukaryota</taxon>
        <taxon>Metazoa</taxon>
        <taxon>Chordata</taxon>
        <taxon>Craniata</taxon>
        <taxon>Vertebrata</taxon>
        <taxon>Euteleostomi</taxon>
        <taxon>Mammalia</taxon>
        <taxon>Eutheria</taxon>
        <taxon>Euarchontoglires</taxon>
        <taxon>Primates</taxon>
        <taxon>Strepsirrhini</taxon>
        <taxon>Lemuriformes</taxon>
        <taxon>Cheirogaleidae</taxon>
        <taxon>Microcebus</taxon>
    </lineage>
</organism>
<keyword evidence="8" id="KW-1185">Reference proteome</keyword>
<dbReference type="GO" id="GO:0031854">
    <property type="term" value="F:orexigenic neuropeptide QRFP receptor binding"/>
    <property type="evidence" value="ECO:0007669"/>
    <property type="project" value="InterPro"/>
</dbReference>
<reference evidence="7" key="3">
    <citation type="submission" date="2025-09" db="UniProtKB">
        <authorList>
            <consortium name="Ensembl"/>
        </authorList>
    </citation>
    <scope>IDENTIFICATION</scope>
</reference>
<dbReference type="PANTHER" id="PTHR36476:SF1">
    <property type="entry name" value="OREXIGENIC NEUROPEPTIDE QRFP"/>
    <property type="match status" value="1"/>
</dbReference>
<reference evidence="7" key="1">
    <citation type="submission" date="2016-12" db="EMBL/GenBank/DDBJ databases">
        <title>Mouse lemur reference genome and diversity panel.</title>
        <authorList>
            <person name="Harris R."/>
            <person name="Larsen P."/>
            <person name="Liu Y."/>
            <person name="Hughes D.S."/>
            <person name="Murali S."/>
            <person name="Raveendran M."/>
            <person name="Korchina V."/>
            <person name="Wang M."/>
            <person name="Jhangiani S."/>
            <person name="Bandaranaike D."/>
            <person name="Bellair M."/>
            <person name="Blankenburg K."/>
            <person name="Chao H."/>
            <person name="Dahdouli M."/>
            <person name="Dinh H."/>
            <person name="Doddapaneni H."/>
            <person name="English A."/>
            <person name="Firestine M."/>
            <person name="Gnanaolivu R."/>
            <person name="Gross S."/>
            <person name="Hernandez B."/>
            <person name="Javaid M."/>
            <person name="Jayaseelan J."/>
            <person name="Jones J."/>
            <person name="Khan Z."/>
            <person name="Kovar C."/>
            <person name="Kurapati P."/>
            <person name="Le B."/>
            <person name="Lee S."/>
            <person name="Li M."/>
            <person name="Mathew T."/>
            <person name="Narasimhan A."/>
            <person name="Ngo D."/>
            <person name="Nguyen L."/>
            <person name="Okwuonu G."/>
            <person name="Ongeri F."/>
            <person name="Osuji N."/>
            <person name="Pu L.-L."/>
            <person name="Puazo M."/>
            <person name="Quiroz J."/>
            <person name="Raj R."/>
            <person name="Rajbhandari K."/>
            <person name="Reid J.G."/>
            <person name="Santibanez J."/>
            <person name="Sexton D."/>
            <person name="Skinner E."/>
            <person name="Vee V."/>
            <person name="Weissenberger G."/>
            <person name="Wu Y."/>
            <person name="Xin Y."/>
            <person name="Han Y."/>
            <person name="Campbell C."/>
            <person name="Brown A."/>
            <person name="Sullivan B."/>
            <person name="Shelton J."/>
            <person name="Brown S."/>
            <person name="Dudchenko O."/>
            <person name="Machol I."/>
            <person name="Durand N."/>
            <person name="Shamim M."/>
            <person name="Lieberman A."/>
            <person name="Muzny D.M."/>
            <person name="Richards S."/>
            <person name="Yoder A."/>
            <person name="Worley K.C."/>
            <person name="Rogers J."/>
            <person name="Gibbs R.A."/>
        </authorList>
    </citation>
    <scope>NUCLEOTIDE SEQUENCE [LARGE SCALE GENOMIC DNA]</scope>
</reference>
<dbReference type="Proteomes" id="UP000694394">
    <property type="component" value="Chromosome 10"/>
</dbReference>
<dbReference type="InterPro" id="IPR024565">
    <property type="entry name" value="P518"/>
</dbReference>
<feature type="chain" id="PRO_5034079492" evidence="6">
    <location>
        <begin position="19"/>
        <end position="107"/>
    </location>
</feature>
<feature type="signal peptide" evidence="6">
    <location>
        <begin position="1"/>
        <end position="18"/>
    </location>
</feature>
<sequence length="107" mass="11573">MLSPHSLAYLLLLPLGPCFPPRDTGGPSDALGMIGARASWASLAEGPRPASSPRPQALLVEPKGLREHAGFRFRFGRQDEGREATSFWASVLLGNLAEELNGYSRKK</sequence>
<keyword evidence="6" id="KW-0732">Signal</keyword>
<keyword evidence="4" id="KW-0027">Amidation</keyword>
<dbReference type="GO" id="GO:0007218">
    <property type="term" value="P:neuropeptide signaling pathway"/>
    <property type="evidence" value="ECO:0007669"/>
    <property type="project" value="UniProtKB-KW"/>
</dbReference>
<evidence type="ECO:0000256" key="4">
    <source>
        <dbReference type="ARBA" id="ARBA00022815"/>
    </source>
</evidence>
<accession>A0A8C5VWM1</accession>
<dbReference type="Pfam" id="PF11109">
    <property type="entry name" value="RFamide_26RFa"/>
    <property type="match status" value="1"/>
</dbReference>
<gene>
    <name evidence="7" type="primary">QRFP</name>
</gene>
<evidence type="ECO:0000256" key="3">
    <source>
        <dbReference type="ARBA" id="ARBA00022525"/>
    </source>
</evidence>
<comment type="similarity">
    <text evidence="2">Belongs to the RFamide neuropeptide family.</text>
</comment>
<comment type="subcellular location">
    <subcellularLocation>
        <location evidence="1">Secreted</location>
    </subcellularLocation>
</comment>
<dbReference type="GO" id="GO:0005184">
    <property type="term" value="F:neuropeptide hormone activity"/>
    <property type="evidence" value="ECO:0007669"/>
    <property type="project" value="Ensembl"/>
</dbReference>
<dbReference type="Ensembl" id="ENSMICT00000015515.3">
    <property type="protein sequence ID" value="ENSMICP00000031713.2"/>
    <property type="gene ID" value="ENSMICG00000015518.3"/>
</dbReference>
<evidence type="ECO:0000256" key="6">
    <source>
        <dbReference type="SAM" id="SignalP"/>
    </source>
</evidence>
<protein>
    <submittedName>
        <fullName evidence="7">Pyroglutamylated RFamide peptide</fullName>
    </submittedName>
</protein>
<dbReference type="AlphaFoldDB" id="A0A8C5VWM1"/>
<proteinExistence type="inferred from homology"/>
<name>A0A8C5VWM1_MICMU</name>
<dbReference type="EMBL" id="ABDC03014942">
    <property type="status" value="NOT_ANNOTATED_CDS"/>
    <property type="molecule type" value="Genomic_DNA"/>
</dbReference>
<keyword evidence="3" id="KW-0964">Secreted</keyword>
<evidence type="ECO:0000256" key="5">
    <source>
        <dbReference type="ARBA" id="ARBA00023320"/>
    </source>
</evidence>
<reference evidence="7" key="2">
    <citation type="submission" date="2025-08" db="UniProtKB">
        <authorList>
            <consortium name="Ensembl"/>
        </authorList>
    </citation>
    <scope>IDENTIFICATION</scope>
</reference>
<dbReference type="GO" id="GO:0005576">
    <property type="term" value="C:extracellular region"/>
    <property type="evidence" value="ECO:0007669"/>
    <property type="project" value="UniProtKB-SubCell"/>
</dbReference>
<evidence type="ECO:0000256" key="2">
    <source>
        <dbReference type="ARBA" id="ARBA00005516"/>
    </source>
</evidence>
<evidence type="ECO:0000313" key="7">
    <source>
        <dbReference type="Ensembl" id="ENSMICP00000031713.2"/>
    </source>
</evidence>
<evidence type="ECO:0000313" key="8">
    <source>
        <dbReference type="Proteomes" id="UP000694394"/>
    </source>
</evidence>